<proteinExistence type="predicted"/>
<name>A0A2H0XVF6_UNCSA</name>
<sequence length="131" mass="15468">MLNAARQKYLVLTALEDYWDTNKPLVFLGDWCCRFGRRAAWDKPINEIISHPFKVKGEHARTFEYVSAVYEKFLVELAVKLNTIHSTSHNVRYWRIIIGPWLLCYIGAMYERYRLLKKVLIEHPGIITVLL</sequence>
<dbReference type="EMBL" id="PEYM01000111">
    <property type="protein sequence ID" value="PIS28924.1"/>
    <property type="molecule type" value="Genomic_DNA"/>
</dbReference>
<accession>A0A2H0XVF6</accession>
<comment type="caution">
    <text evidence="1">The sequence shown here is derived from an EMBL/GenBank/DDBJ whole genome shotgun (WGS) entry which is preliminary data.</text>
</comment>
<organism evidence="1 2">
    <name type="scientific">Candidatus Saganbacteria bacterium CG08_land_8_20_14_0_20_45_16</name>
    <dbReference type="NCBI Taxonomy" id="2014293"/>
    <lineage>
        <taxon>Bacteria</taxon>
        <taxon>Bacillati</taxon>
        <taxon>Saganbacteria</taxon>
    </lineage>
</organism>
<gene>
    <name evidence="1" type="ORF">COT42_06725</name>
</gene>
<reference evidence="1 2" key="1">
    <citation type="submission" date="2017-09" db="EMBL/GenBank/DDBJ databases">
        <title>Depth-based differentiation of microbial function through sediment-hosted aquifers and enrichment of novel symbionts in the deep terrestrial subsurface.</title>
        <authorList>
            <person name="Probst A.J."/>
            <person name="Ladd B."/>
            <person name="Jarett J.K."/>
            <person name="Geller-Mcgrath D.E."/>
            <person name="Sieber C.M."/>
            <person name="Emerson J.B."/>
            <person name="Anantharaman K."/>
            <person name="Thomas B.C."/>
            <person name="Malmstrom R."/>
            <person name="Stieglmeier M."/>
            <person name="Klingl A."/>
            <person name="Woyke T."/>
            <person name="Ryan C.M."/>
            <person name="Banfield J.F."/>
        </authorList>
    </citation>
    <scope>NUCLEOTIDE SEQUENCE [LARGE SCALE GENOMIC DNA]</scope>
    <source>
        <strain evidence="1">CG08_land_8_20_14_0_20_45_16</strain>
    </source>
</reference>
<protein>
    <submittedName>
        <fullName evidence="1">Uncharacterized protein</fullName>
    </submittedName>
</protein>
<evidence type="ECO:0000313" key="2">
    <source>
        <dbReference type="Proteomes" id="UP000231343"/>
    </source>
</evidence>
<evidence type="ECO:0000313" key="1">
    <source>
        <dbReference type="EMBL" id="PIS28924.1"/>
    </source>
</evidence>
<dbReference type="Proteomes" id="UP000231343">
    <property type="component" value="Unassembled WGS sequence"/>
</dbReference>
<dbReference type="AlphaFoldDB" id="A0A2H0XVF6"/>
<feature type="non-terminal residue" evidence="1">
    <location>
        <position position="131"/>
    </location>
</feature>